<accession>A0A1I5BG98</accession>
<name>A0A1I5BG98_9CLOT</name>
<reference evidence="2 3" key="1">
    <citation type="submission" date="2016-10" db="EMBL/GenBank/DDBJ databases">
        <authorList>
            <person name="de Groot N.N."/>
        </authorList>
    </citation>
    <scope>NUCLEOTIDE SEQUENCE [LARGE SCALE GENOMIC DNA]</scope>
    <source>
        <strain evidence="2 3">ML2</strain>
    </source>
</reference>
<organism evidence="2 3">
    <name type="scientific">Proteiniclasticum ruminis</name>
    <dbReference type="NCBI Taxonomy" id="398199"/>
    <lineage>
        <taxon>Bacteria</taxon>
        <taxon>Bacillati</taxon>
        <taxon>Bacillota</taxon>
        <taxon>Clostridia</taxon>
        <taxon>Eubacteriales</taxon>
        <taxon>Clostridiaceae</taxon>
        <taxon>Proteiniclasticum</taxon>
    </lineage>
</organism>
<feature type="domain" description="VTC" evidence="1">
    <location>
        <begin position="7"/>
        <end position="223"/>
    </location>
</feature>
<dbReference type="Gene3D" id="3.20.100.30">
    <property type="entry name" value="VTC, catalytic tunnel domain"/>
    <property type="match status" value="1"/>
</dbReference>
<evidence type="ECO:0000313" key="3">
    <source>
        <dbReference type="Proteomes" id="UP000181899"/>
    </source>
</evidence>
<dbReference type="GO" id="GO:0006799">
    <property type="term" value="P:polyphosphate biosynthetic process"/>
    <property type="evidence" value="ECO:0007669"/>
    <property type="project" value="UniProtKB-ARBA"/>
</dbReference>
<keyword evidence="3" id="KW-1185">Reference proteome</keyword>
<dbReference type="OrthoDB" id="9784042at2"/>
<dbReference type="Pfam" id="PF09359">
    <property type="entry name" value="VTC"/>
    <property type="match status" value="1"/>
</dbReference>
<dbReference type="EMBL" id="FOVK01000004">
    <property type="protein sequence ID" value="SFN73697.1"/>
    <property type="molecule type" value="Genomic_DNA"/>
</dbReference>
<sequence length="228" mass="27097">MKEPCYRHELKYLLTPKKAEILSKRLEKFLPRDPHVRGKGYTIRSLYFDSFNDEALQDNLMGAPVREKFRIRLYEEDFTLIRLEKKVKHLSQGFKESGILTPLETGWILEGRYEFLKEKKERVFLDFYMALRGKLLRPKVIVTYDREPYMWKAGNVRITLDRNIRFYREPKSFLKKNLCCLPDEKEKALLEVKYDGFLPSFIPAILSGENPLQSAHSKYVLGRFALDY</sequence>
<dbReference type="Proteomes" id="UP000181899">
    <property type="component" value="Unassembled WGS sequence"/>
</dbReference>
<evidence type="ECO:0000313" key="2">
    <source>
        <dbReference type="EMBL" id="SFN73697.1"/>
    </source>
</evidence>
<dbReference type="AlphaFoldDB" id="A0A1I5BG98"/>
<dbReference type="InterPro" id="IPR042267">
    <property type="entry name" value="VTC_sf"/>
</dbReference>
<dbReference type="RefSeq" id="WP_074911936.1">
    <property type="nucleotide sequence ID" value="NZ_FOVK01000004.1"/>
</dbReference>
<protein>
    <submittedName>
        <fullName evidence="2">VTC domain-containing protein</fullName>
    </submittedName>
</protein>
<dbReference type="InterPro" id="IPR018966">
    <property type="entry name" value="VTC_domain"/>
</dbReference>
<proteinExistence type="predicted"/>
<gene>
    <name evidence="2" type="ORF">SAMN04488695_104198</name>
</gene>
<dbReference type="CDD" id="cd07750">
    <property type="entry name" value="PolyPPase_VTC_like"/>
    <property type="match status" value="1"/>
</dbReference>
<evidence type="ECO:0000259" key="1">
    <source>
        <dbReference type="Pfam" id="PF09359"/>
    </source>
</evidence>